<dbReference type="PANTHER" id="PTHR45138">
    <property type="entry name" value="REGULATORY COMPONENTS OF SENSORY TRANSDUCTION SYSTEM"/>
    <property type="match status" value="1"/>
</dbReference>
<feature type="domain" description="Response regulatory" evidence="4">
    <location>
        <begin position="126"/>
        <end position="243"/>
    </location>
</feature>
<dbReference type="SUPFAM" id="SSF55073">
    <property type="entry name" value="Nucleotide cyclase"/>
    <property type="match status" value="1"/>
</dbReference>
<evidence type="ECO:0000313" key="7">
    <source>
        <dbReference type="Proteomes" id="UP000189728"/>
    </source>
</evidence>
<sequence length="418" mass="47765">MERILLVDDNKTLSKLLARKITKEIENLEIDVAYSFAEAQFFIDNKNDYLLSILDLNLPDAPNGEIVDYALSRGLNVIVLTGSVDTKTKEEFLQKNIIDYVYKSNVNDVNYIFSTINRLIKNRKYKVIIAEDSMTLRNSIKNILKSLQFEVFAAAHGEEAINYFEQNPDVKLILSDYNMPVKNGLELLDEIRQNKDKNEVGFIAMTTPDANVGTSMFLKHGANDFIAKPFEKEEIICRVNNTIEAIENIQQIADFANKDFLTGAYNRRYFFDNMLNYTIHAYEQNEQFAIALFDIDFFKNVNDTYGHDSGDLVLKCFSNMLIGKTKGSDIVARFGGEEFCVVLKNTSNENAVKFFVTLRNEIANEQITFKDKTIKITSSIGLVFGNENYTLEELMELADEALYRAKDNGRNRVEIANL</sequence>
<feature type="domain" description="GGDEF" evidence="5">
    <location>
        <begin position="286"/>
        <end position="418"/>
    </location>
</feature>
<dbReference type="InterPro" id="IPR011006">
    <property type="entry name" value="CheY-like_superfamily"/>
</dbReference>
<dbReference type="Pfam" id="PF00990">
    <property type="entry name" value="GGDEF"/>
    <property type="match status" value="1"/>
</dbReference>
<evidence type="ECO:0000259" key="4">
    <source>
        <dbReference type="PROSITE" id="PS50110"/>
    </source>
</evidence>
<dbReference type="InterPro" id="IPR029787">
    <property type="entry name" value="Nucleotide_cyclase"/>
</dbReference>
<dbReference type="CDD" id="cd01949">
    <property type="entry name" value="GGDEF"/>
    <property type="match status" value="1"/>
</dbReference>
<dbReference type="SMART" id="SM00448">
    <property type="entry name" value="REC"/>
    <property type="match status" value="2"/>
</dbReference>
<reference evidence="6 7" key="1">
    <citation type="submission" date="2016-08" db="EMBL/GenBank/DDBJ databases">
        <title>Campylobacter species from sea mammals.</title>
        <authorList>
            <person name="Gilbert M.J."/>
            <person name="Byrne B.A."/>
            <person name="Zomer A.L."/>
            <person name="Wagenaar J.A."/>
        </authorList>
    </citation>
    <scope>NUCLEOTIDE SEQUENCE [LARGE SCALE GENOMIC DNA]</scope>
    <source>
        <strain evidence="6 7">1105248</strain>
    </source>
</reference>
<dbReference type="InterPro" id="IPR043128">
    <property type="entry name" value="Rev_trsase/Diguanyl_cyclase"/>
</dbReference>
<feature type="modified residue" description="4-aspartylphosphate" evidence="3">
    <location>
        <position position="176"/>
    </location>
</feature>
<dbReference type="Gene3D" id="3.30.70.270">
    <property type="match status" value="1"/>
</dbReference>
<dbReference type="SMART" id="SM00267">
    <property type="entry name" value="GGDEF"/>
    <property type="match status" value="1"/>
</dbReference>
<evidence type="ECO:0000256" key="3">
    <source>
        <dbReference type="PROSITE-ProRule" id="PRU00169"/>
    </source>
</evidence>
<dbReference type="PROSITE" id="PS50887">
    <property type="entry name" value="GGDEF"/>
    <property type="match status" value="1"/>
</dbReference>
<dbReference type="NCBIfam" id="TIGR00254">
    <property type="entry name" value="GGDEF"/>
    <property type="match status" value="1"/>
</dbReference>
<protein>
    <recommendedName>
        <fullName evidence="1">diguanylate cyclase</fullName>
        <ecNumber evidence="1">2.7.7.65</ecNumber>
    </recommendedName>
</protein>
<dbReference type="PANTHER" id="PTHR45138:SF9">
    <property type="entry name" value="DIGUANYLATE CYCLASE DGCM-RELATED"/>
    <property type="match status" value="1"/>
</dbReference>
<keyword evidence="3" id="KW-0597">Phosphoprotein</keyword>
<evidence type="ECO:0000256" key="1">
    <source>
        <dbReference type="ARBA" id="ARBA00012528"/>
    </source>
</evidence>
<feature type="domain" description="Response regulatory" evidence="4">
    <location>
        <begin position="3"/>
        <end position="118"/>
    </location>
</feature>
<dbReference type="GO" id="GO:1902201">
    <property type="term" value="P:negative regulation of bacterial-type flagellum-dependent cell motility"/>
    <property type="evidence" value="ECO:0007669"/>
    <property type="project" value="TreeGrafter"/>
</dbReference>
<evidence type="ECO:0000313" key="6">
    <source>
        <dbReference type="EMBL" id="OPA81683.1"/>
    </source>
</evidence>
<dbReference type="GO" id="GO:0052621">
    <property type="term" value="F:diguanylate cyclase activity"/>
    <property type="evidence" value="ECO:0007669"/>
    <property type="project" value="UniProtKB-EC"/>
</dbReference>
<comment type="caution">
    <text evidence="6">The sequence shown here is derived from an EMBL/GenBank/DDBJ whole genome shotgun (WGS) entry which is preliminary data.</text>
</comment>
<dbReference type="FunFam" id="3.30.70.270:FF:000001">
    <property type="entry name" value="Diguanylate cyclase domain protein"/>
    <property type="match status" value="1"/>
</dbReference>
<feature type="modified residue" description="4-aspartylphosphate" evidence="3">
    <location>
        <position position="55"/>
    </location>
</feature>
<dbReference type="InterPro" id="IPR050469">
    <property type="entry name" value="Diguanylate_Cyclase"/>
</dbReference>
<dbReference type="InterPro" id="IPR001789">
    <property type="entry name" value="Sig_transdc_resp-reg_receiver"/>
</dbReference>
<dbReference type="Pfam" id="PF00072">
    <property type="entry name" value="Response_reg"/>
    <property type="match status" value="2"/>
</dbReference>
<dbReference type="AlphaFoldDB" id="A0AAX0LB23"/>
<comment type="catalytic activity">
    <reaction evidence="2">
        <text>2 GTP = 3',3'-c-di-GMP + 2 diphosphate</text>
        <dbReference type="Rhea" id="RHEA:24898"/>
        <dbReference type="ChEBI" id="CHEBI:33019"/>
        <dbReference type="ChEBI" id="CHEBI:37565"/>
        <dbReference type="ChEBI" id="CHEBI:58805"/>
        <dbReference type="EC" id="2.7.7.65"/>
    </reaction>
</comment>
<dbReference type="GO" id="GO:0005886">
    <property type="term" value="C:plasma membrane"/>
    <property type="evidence" value="ECO:0007669"/>
    <property type="project" value="TreeGrafter"/>
</dbReference>
<evidence type="ECO:0000259" key="5">
    <source>
        <dbReference type="PROSITE" id="PS50887"/>
    </source>
</evidence>
<organism evidence="6 7">
    <name type="scientific">Campylobacter pinnipediorum subsp. pinnipediorum</name>
    <dbReference type="NCBI Taxonomy" id="1660067"/>
    <lineage>
        <taxon>Bacteria</taxon>
        <taxon>Pseudomonadati</taxon>
        <taxon>Campylobacterota</taxon>
        <taxon>Epsilonproteobacteria</taxon>
        <taxon>Campylobacterales</taxon>
        <taxon>Campylobacteraceae</taxon>
        <taxon>Campylobacter</taxon>
    </lineage>
</organism>
<dbReference type="Proteomes" id="UP000189728">
    <property type="component" value="Unassembled WGS sequence"/>
</dbReference>
<dbReference type="InterPro" id="IPR000160">
    <property type="entry name" value="GGDEF_dom"/>
</dbReference>
<dbReference type="EMBL" id="MCRK01000012">
    <property type="protein sequence ID" value="OPA81683.1"/>
    <property type="molecule type" value="Genomic_DNA"/>
</dbReference>
<dbReference type="GO" id="GO:0000160">
    <property type="term" value="P:phosphorelay signal transduction system"/>
    <property type="evidence" value="ECO:0007669"/>
    <property type="project" value="InterPro"/>
</dbReference>
<dbReference type="RefSeq" id="WP_078387935.1">
    <property type="nucleotide sequence ID" value="NZ_CP012547.1"/>
</dbReference>
<dbReference type="Gene3D" id="3.40.50.2300">
    <property type="match status" value="2"/>
</dbReference>
<dbReference type="PROSITE" id="PS50110">
    <property type="entry name" value="RESPONSE_REGULATORY"/>
    <property type="match status" value="2"/>
</dbReference>
<evidence type="ECO:0000256" key="2">
    <source>
        <dbReference type="ARBA" id="ARBA00034247"/>
    </source>
</evidence>
<dbReference type="EC" id="2.7.7.65" evidence="1"/>
<accession>A0AAX0LB23</accession>
<dbReference type="GO" id="GO:0043709">
    <property type="term" value="P:cell adhesion involved in single-species biofilm formation"/>
    <property type="evidence" value="ECO:0007669"/>
    <property type="project" value="TreeGrafter"/>
</dbReference>
<name>A0AAX0LB23_9BACT</name>
<gene>
    <name evidence="6" type="ORF">BFG04_00650</name>
</gene>
<dbReference type="SUPFAM" id="SSF52172">
    <property type="entry name" value="CheY-like"/>
    <property type="match status" value="2"/>
</dbReference>
<proteinExistence type="predicted"/>